<comment type="caution">
    <text evidence="7">The sequence shown here is derived from an EMBL/GenBank/DDBJ whole genome shotgun (WGS) entry which is preliminary data.</text>
</comment>
<evidence type="ECO:0000313" key="8">
    <source>
        <dbReference type="Proteomes" id="UP001364472"/>
    </source>
</evidence>
<dbReference type="GO" id="GO:0043024">
    <property type="term" value="F:ribosomal small subunit binding"/>
    <property type="evidence" value="ECO:0007669"/>
    <property type="project" value="TreeGrafter"/>
</dbReference>
<dbReference type="FunFam" id="3.30.160.100:FF:000001">
    <property type="entry name" value="Ribosome hibernation promoting factor"/>
    <property type="match status" value="1"/>
</dbReference>
<dbReference type="GO" id="GO:0045900">
    <property type="term" value="P:negative regulation of translational elongation"/>
    <property type="evidence" value="ECO:0007669"/>
    <property type="project" value="TreeGrafter"/>
</dbReference>
<evidence type="ECO:0000256" key="5">
    <source>
        <dbReference type="ARBA" id="ARBA00041319"/>
    </source>
</evidence>
<feature type="region of interest" description="Disordered" evidence="6">
    <location>
        <begin position="87"/>
        <end position="107"/>
    </location>
</feature>
<dbReference type="PANTHER" id="PTHR33231">
    <property type="entry name" value="30S RIBOSOMAL PROTEIN"/>
    <property type="match status" value="1"/>
</dbReference>
<dbReference type="Proteomes" id="UP001364472">
    <property type="component" value="Unassembled WGS sequence"/>
</dbReference>
<organism evidence="7 8">
    <name type="scientific">Denitratimonas tolerans</name>
    <dbReference type="NCBI Taxonomy" id="1338420"/>
    <lineage>
        <taxon>Bacteria</taxon>
        <taxon>Pseudomonadati</taxon>
        <taxon>Pseudomonadota</taxon>
        <taxon>Gammaproteobacteria</taxon>
        <taxon>Lysobacterales</taxon>
        <taxon>Lysobacteraceae</taxon>
        <taxon>Denitratimonas</taxon>
    </lineage>
</organism>
<accession>A0AAW9R8G3</accession>
<reference evidence="7 8" key="1">
    <citation type="journal article" date="2016" name="Antonie Van Leeuwenhoek">
        <title>Denitratimonas tolerans gen. nov., sp. nov., a denitrifying bacterium isolated from a bioreactor for tannery wastewater treatment.</title>
        <authorList>
            <person name="Han S.I."/>
            <person name="Kim J.O."/>
            <person name="Lee Y.R."/>
            <person name="Ekpeghere K.I."/>
            <person name="Koh S.C."/>
            <person name="Whang K.S."/>
        </authorList>
    </citation>
    <scope>NUCLEOTIDE SEQUENCE [LARGE SCALE GENOMIC DNA]</scope>
    <source>
        <strain evidence="7 8">KACC 17565</strain>
    </source>
</reference>
<comment type="similarity">
    <text evidence="2">Belongs to the HPF/YfiA ribosome-associated protein family. Short HPF subfamily.</text>
</comment>
<sequence>MRIEIVGHQIEVTPALRDTILAKLDKLGRYSDDLIDGRVTLSVERLDKKIDATLNLSGHTVHAEASDEDMYNAIDQLLDKLVRQVTKHKEKQTQHRSDQSIRTAEAD</sequence>
<dbReference type="SUPFAM" id="SSF69754">
    <property type="entry name" value="Ribosome binding protein Y (YfiA homologue)"/>
    <property type="match status" value="1"/>
</dbReference>
<dbReference type="InterPro" id="IPR003489">
    <property type="entry name" value="RHF/RaiA"/>
</dbReference>
<dbReference type="NCBIfam" id="TIGR00741">
    <property type="entry name" value="yfiA"/>
    <property type="match status" value="1"/>
</dbReference>
<gene>
    <name evidence="7" type="primary">raiA</name>
    <name evidence="7" type="ORF">WB794_10700</name>
</gene>
<evidence type="ECO:0000256" key="1">
    <source>
        <dbReference type="ARBA" id="ARBA00022845"/>
    </source>
</evidence>
<dbReference type="CDD" id="cd00552">
    <property type="entry name" value="RaiA"/>
    <property type="match status" value="1"/>
</dbReference>
<feature type="compositionally biased region" description="Basic and acidic residues" evidence="6">
    <location>
        <begin position="91"/>
        <end position="107"/>
    </location>
</feature>
<dbReference type="InterPro" id="IPR036567">
    <property type="entry name" value="RHF-like"/>
</dbReference>
<keyword evidence="8" id="KW-1185">Reference proteome</keyword>
<dbReference type="Pfam" id="PF02482">
    <property type="entry name" value="Ribosomal_S30AE"/>
    <property type="match status" value="1"/>
</dbReference>
<dbReference type="RefSeq" id="WP_337335837.1">
    <property type="nucleotide sequence ID" value="NZ_JBBDHC010000015.1"/>
</dbReference>
<keyword evidence="1" id="KW-0810">Translation regulation</keyword>
<dbReference type="EMBL" id="JBBDHC010000015">
    <property type="protein sequence ID" value="MEJ1250138.1"/>
    <property type="molecule type" value="Genomic_DNA"/>
</dbReference>
<dbReference type="InterPro" id="IPR050574">
    <property type="entry name" value="HPF/YfiA_ribosome-assoc"/>
</dbReference>
<protein>
    <recommendedName>
        <fullName evidence="4">Ribosome hibernation promoting factor</fullName>
    </recommendedName>
    <alternativeName>
        <fullName evidence="5">Hibernation factor HPF</fullName>
    </alternativeName>
</protein>
<dbReference type="AlphaFoldDB" id="A0AAW9R8G3"/>
<dbReference type="PANTHER" id="PTHR33231:SF1">
    <property type="entry name" value="30S RIBOSOMAL PROTEIN"/>
    <property type="match status" value="1"/>
</dbReference>
<dbReference type="Gene3D" id="3.30.160.100">
    <property type="entry name" value="Ribosome hibernation promotion factor-like"/>
    <property type="match status" value="1"/>
</dbReference>
<proteinExistence type="inferred from homology"/>
<dbReference type="GO" id="GO:0022627">
    <property type="term" value="C:cytosolic small ribosomal subunit"/>
    <property type="evidence" value="ECO:0007669"/>
    <property type="project" value="TreeGrafter"/>
</dbReference>
<evidence type="ECO:0000256" key="3">
    <source>
        <dbReference type="ARBA" id="ARBA00038695"/>
    </source>
</evidence>
<comment type="subunit">
    <text evidence="3">Associates exclusively with 100S ribosomes, which are dimers of 70S ribosomes.</text>
</comment>
<evidence type="ECO:0000256" key="6">
    <source>
        <dbReference type="SAM" id="MobiDB-lite"/>
    </source>
</evidence>
<name>A0AAW9R8G3_9GAMM</name>
<evidence type="ECO:0000313" key="7">
    <source>
        <dbReference type="EMBL" id="MEJ1250138.1"/>
    </source>
</evidence>
<evidence type="ECO:0000256" key="2">
    <source>
        <dbReference type="ARBA" id="ARBA00038434"/>
    </source>
</evidence>
<evidence type="ECO:0000256" key="4">
    <source>
        <dbReference type="ARBA" id="ARBA00041148"/>
    </source>
</evidence>